<reference evidence="1 2" key="1">
    <citation type="submission" date="2024-01" db="EMBL/GenBank/DDBJ databases">
        <title>The complete chloroplast genome sequence of Lithospermum erythrorhizon: insights into the phylogenetic relationship among Boraginaceae species and the maternal lineages of purple gromwells.</title>
        <authorList>
            <person name="Okada T."/>
            <person name="Watanabe K."/>
        </authorList>
    </citation>
    <scope>NUCLEOTIDE SEQUENCE [LARGE SCALE GENOMIC DNA]</scope>
</reference>
<dbReference type="AlphaFoldDB" id="A0AAV3RV33"/>
<gene>
    <name evidence="1" type="ORF">LIER_32881</name>
</gene>
<evidence type="ECO:0000313" key="2">
    <source>
        <dbReference type="Proteomes" id="UP001454036"/>
    </source>
</evidence>
<name>A0AAV3RV33_LITER</name>
<sequence length="200" mass="22656">MGDAKGELNEMKLDYVIGSETFSDLVSYNNAKRWCIVPVDINKVVHKLFFEHLERFYNNFVGRMKREQLYLAKITVESPHVIEHPPSFLKNSLNRISQNGEIDTHDGGSKSHTWSITQIVDSSGEMSSIAKRLQLQYGKKDSEGIPTNEMINLTSENILMVYEMSDLDATITLPAHASDVPDATTDHDDFDALDRLLSHK</sequence>
<organism evidence="1 2">
    <name type="scientific">Lithospermum erythrorhizon</name>
    <name type="common">Purple gromwell</name>
    <name type="synonym">Lithospermum officinale var. erythrorhizon</name>
    <dbReference type="NCBI Taxonomy" id="34254"/>
    <lineage>
        <taxon>Eukaryota</taxon>
        <taxon>Viridiplantae</taxon>
        <taxon>Streptophyta</taxon>
        <taxon>Embryophyta</taxon>
        <taxon>Tracheophyta</taxon>
        <taxon>Spermatophyta</taxon>
        <taxon>Magnoliopsida</taxon>
        <taxon>eudicotyledons</taxon>
        <taxon>Gunneridae</taxon>
        <taxon>Pentapetalae</taxon>
        <taxon>asterids</taxon>
        <taxon>lamiids</taxon>
        <taxon>Boraginales</taxon>
        <taxon>Boraginaceae</taxon>
        <taxon>Boraginoideae</taxon>
        <taxon>Lithospermeae</taxon>
        <taxon>Lithospermum</taxon>
    </lineage>
</organism>
<evidence type="ECO:0000313" key="1">
    <source>
        <dbReference type="EMBL" id="GAA0185593.1"/>
    </source>
</evidence>
<dbReference type="EMBL" id="BAABME010012858">
    <property type="protein sequence ID" value="GAA0185593.1"/>
    <property type="molecule type" value="Genomic_DNA"/>
</dbReference>
<comment type="caution">
    <text evidence="1">The sequence shown here is derived from an EMBL/GenBank/DDBJ whole genome shotgun (WGS) entry which is preliminary data.</text>
</comment>
<accession>A0AAV3RV33</accession>
<proteinExistence type="predicted"/>
<keyword evidence="2" id="KW-1185">Reference proteome</keyword>
<protein>
    <submittedName>
        <fullName evidence="1">Uncharacterized protein</fullName>
    </submittedName>
</protein>
<dbReference type="Proteomes" id="UP001454036">
    <property type="component" value="Unassembled WGS sequence"/>
</dbReference>